<dbReference type="EMBL" id="LAZR01010182">
    <property type="protein sequence ID" value="KKM68360.1"/>
    <property type="molecule type" value="Genomic_DNA"/>
</dbReference>
<dbReference type="AlphaFoldDB" id="A0A0F9LVJ3"/>
<evidence type="ECO:0000313" key="1">
    <source>
        <dbReference type="EMBL" id="KKM68360.1"/>
    </source>
</evidence>
<reference evidence="1" key="1">
    <citation type="journal article" date="2015" name="Nature">
        <title>Complex archaea that bridge the gap between prokaryotes and eukaryotes.</title>
        <authorList>
            <person name="Spang A."/>
            <person name="Saw J.H."/>
            <person name="Jorgensen S.L."/>
            <person name="Zaremba-Niedzwiedzka K."/>
            <person name="Martijn J."/>
            <person name="Lind A.E."/>
            <person name="van Eijk R."/>
            <person name="Schleper C."/>
            <person name="Guy L."/>
            <person name="Ettema T.J."/>
        </authorList>
    </citation>
    <scope>NUCLEOTIDE SEQUENCE</scope>
</reference>
<organism evidence="1">
    <name type="scientific">marine sediment metagenome</name>
    <dbReference type="NCBI Taxonomy" id="412755"/>
    <lineage>
        <taxon>unclassified sequences</taxon>
        <taxon>metagenomes</taxon>
        <taxon>ecological metagenomes</taxon>
    </lineage>
</organism>
<protein>
    <submittedName>
        <fullName evidence="1">Uncharacterized protein</fullName>
    </submittedName>
</protein>
<name>A0A0F9LVJ3_9ZZZZ</name>
<comment type="caution">
    <text evidence="1">The sequence shown here is derived from an EMBL/GenBank/DDBJ whole genome shotgun (WGS) entry which is preliminary data.</text>
</comment>
<gene>
    <name evidence="1" type="ORF">LCGC14_1461710</name>
</gene>
<proteinExistence type="predicted"/>
<accession>A0A0F9LVJ3</accession>
<sequence length="60" mass="7089">MRILFRRDETRGVTIGTVEGRPEAMREFSDFDFWPGSPIREWIIELHEYMGEEVESITVA</sequence>